<feature type="transmembrane region" description="Helical" evidence="6">
    <location>
        <begin position="72"/>
        <end position="96"/>
    </location>
</feature>
<dbReference type="Pfam" id="PF09685">
    <property type="entry name" value="MamF_MmsF"/>
    <property type="match status" value="1"/>
</dbReference>
<evidence type="ECO:0000256" key="2">
    <source>
        <dbReference type="ARBA" id="ARBA00022692"/>
    </source>
</evidence>
<comment type="caution">
    <text evidence="7">The sequence shown here is derived from an EMBL/GenBank/DDBJ whole genome shotgun (WGS) entry which is preliminary data.</text>
</comment>
<sequence length="171" mass="18638">MQTLWTTPNDYPATSTVAASPIRVTSDAHPPTRRRYLVSTTPPNGQGWDSAPPPPAYGAGPQPLRPDEEKMWAILAHVLPLIGLGFIAPLVIWLVFRGRGPYLENQAKESLNFQITVLIAVVVGSILTIVLVGFVILAVVGIGALVLEIMAAVAASRFEWYRYPLTLRLVK</sequence>
<name>A0A4Y3K7X5_CELUD</name>
<evidence type="ECO:0000256" key="3">
    <source>
        <dbReference type="ARBA" id="ARBA00022989"/>
    </source>
</evidence>
<evidence type="ECO:0000256" key="4">
    <source>
        <dbReference type="ARBA" id="ARBA00023136"/>
    </source>
</evidence>
<comment type="subcellular location">
    <subcellularLocation>
        <location evidence="1">Membrane</location>
        <topology evidence="1">Multi-pass membrane protein</topology>
    </subcellularLocation>
</comment>
<accession>A0A4Y3K7X5</accession>
<organism evidence="7 8">
    <name type="scientific">Cellulomonas uda</name>
    <dbReference type="NCBI Taxonomy" id="1714"/>
    <lineage>
        <taxon>Bacteria</taxon>
        <taxon>Bacillati</taxon>
        <taxon>Actinomycetota</taxon>
        <taxon>Actinomycetes</taxon>
        <taxon>Micrococcales</taxon>
        <taxon>Cellulomonadaceae</taxon>
        <taxon>Cellulomonas</taxon>
    </lineage>
</organism>
<keyword evidence="4 6" id="KW-0472">Membrane</keyword>
<evidence type="ECO:0000256" key="5">
    <source>
        <dbReference type="SAM" id="MobiDB-lite"/>
    </source>
</evidence>
<dbReference type="Proteomes" id="UP000315842">
    <property type="component" value="Unassembled WGS sequence"/>
</dbReference>
<evidence type="ECO:0000313" key="7">
    <source>
        <dbReference type="EMBL" id="GEA80619.1"/>
    </source>
</evidence>
<evidence type="ECO:0000256" key="1">
    <source>
        <dbReference type="ARBA" id="ARBA00004141"/>
    </source>
</evidence>
<dbReference type="EMBL" id="BJLP01000013">
    <property type="protein sequence ID" value="GEA80619.1"/>
    <property type="molecule type" value="Genomic_DNA"/>
</dbReference>
<dbReference type="AlphaFoldDB" id="A0A4Y3K7X5"/>
<keyword evidence="8" id="KW-1185">Reference proteome</keyword>
<gene>
    <name evidence="7" type="ORF">CUD01_10630</name>
</gene>
<proteinExistence type="predicted"/>
<evidence type="ECO:0008006" key="9">
    <source>
        <dbReference type="Google" id="ProtNLM"/>
    </source>
</evidence>
<protein>
    <recommendedName>
        <fullName evidence="9">Orotate phosphoribosyltransferase</fullName>
    </recommendedName>
</protein>
<dbReference type="InterPro" id="IPR019109">
    <property type="entry name" value="MamF_MmsF"/>
</dbReference>
<evidence type="ECO:0000313" key="8">
    <source>
        <dbReference type="Proteomes" id="UP000315842"/>
    </source>
</evidence>
<evidence type="ECO:0000256" key="6">
    <source>
        <dbReference type="SAM" id="Phobius"/>
    </source>
</evidence>
<reference evidence="7 8" key="1">
    <citation type="submission" date="2019-06" db="EMBL/GenBank/DDBJ databases">
        <title>Whole genome shotgun sequence of Cellulomonas uda NBRC 3747.</title>
        <authorList>
            <person name="Hosoyama A."/>
            <person name="Uohara A."/>
            <person name="Ohji S."/>
            <person name="Ichikawa N."/>
        </authorList>
    </citation>
    <scope>NUCLEOTIDE SEQUENCE [LARGE SCALE GENOMIC DNA]</scope>
    <source>
        <strain evidence="7 8">NBRC 3747</strain>
    </source>
</reference>
<keyword evidence="3 6" id="KW-1133">Transmembrane helix</keyword>
<feature type="transmembrane region" description="Helical" evidence="6">
    <location>
        <begin position="116"/>
        <end position="147"/>
    </location>
</feature>
<feature type="region of interest" description="Disordered" evidence="5">
    <location>
        <begin position="25"/>
        <end position="62"/>
    </location>
</feature>
<keyword evidence="2 6" id="KW-0812">Transmembrane</keyword>